<evidence type="ECO:0008006" key="10">
    <source>
        <dbReference type="Google" id="ProtNLM"/>
    </source>
</evidence>
<evidence type="ECO:0000256" key="2">
    <source>
        <dbReference type="ARBA" id="ARBA00022692"/>
    </source>
</evidence>
<dbReference type="PANTHER" id="PTHR14255">
    <property type="entry name" value="CEREBLON"/>
    <property type="match status" value="1"/>
</dbReference>
<organism evidence="8 9">
    <name type="scientific">Cyanidium caldarium</name>
    <name type="common">Red alga</name>
    <dbReference type="NCBI Taxonomy" id="2771"/>
    <lineage>
        <taxon>Eukaryota</taxon>
        <taxon>Rhodophyta</taxon>
        <taxon>Bangiophyceae</taxon>
        <taxon>Cyanidiales</taxon>
        <taxon>Cyanidiaceae</taxon>
        <taxon>Cyanidium</taxon>
    </lineage>
</organism>
<evidence type="ECO:0000256" key="5">
    <source>
        <dbReference type="SAM" id="MobiDB-lite"/>
    </source>
</evidence>
<evidence type="ECO:0000313" key="8">
    <source>
        <dbReference type="EMBL" id="KAK4538074.1"/>
    </source>
</evidence>
<feature type="transmembrane region" description="Helical" evidence="6">
    <location>
        <begin position="72"/>
        <end position="100"/>
    </location>
</feature>
<feature type="transmembrane region" description="Helical" evidence="6">
    <location>
        <begin position="169"/>
        <end position="187"/>
    </location>
</feature>
<evidence type="ECO:0000256" key="7">
    <source>
        <dbReference type="SAM" id="SignalP"/>
    </source>
</evidence>
<gene>
    <name evidence="8" type="ORF">CDCA_CDCA15G4099</name>
</gene>
<protein>
    <recommendedName>
        <fullName evidence="10">Sulfite exporter TauE/SafE</fullName>
    </recommendedName>
</protein>
<comment type="subcellular location">
    <subcellularLocation>
        <location evidence="1">Membrane</location>
        <topology evidence="1">Multi-pass membrane protein</topology>
    </subcellularLocation>
</comment>
<feature type="transmembrane region" description="Helical" evidence="6">
    <location>
        <begin position="310"/>
        <end position="327"/>
    </location>
</feature>
<feature type="region of interest" description="Disordered" evidence="5">
    <location>
        <begin position="203"/>
        <end position="273"/>
    </location>
</feature>
<keyword evidence="3 6" id="KW-1133">Transmembrane helix</keyword>
<dbReference type="Proteomes" id="UP001301350">
    <property type="component" value="Unassembled WGS sequence"/>
</dbReference>
<proteinExistence type="predicted"/>
<keyword evidence="2 6" id="KW-0812">Transmembrane</keyword>
<dbReference type="GO" id="GO:0016020">
    <property type="term" value="C:membrane"/>
    <property type="evidence" value="ECO:0007669"/>
    <property type="project" value="UniProtKB-SubCell"/>
</dbReference>
<dbReference type="InterPro" id="IPR002781">
    <property type="entry name" value="TM_pro_TauE-like"/>
</dbReference>
<feature type="chain" id="PRO_5043417993" description="Sulfite exporter TauE/SafE" evidence="7">
    <location>
        <begin position="31"/>
        <end position="540"/>
    </location>
</feature>
<dbReference type="PANTHER" id="PTHR14255:SF3">
    <property type="entry name" value="SULFITE EXPORTER TAUE_SAFE FAMILY PROTEIN 5-RELATED"/>
    <property type="match status" value="1"/>
</dbReference>
<feature type="compositionally biased region" description="Acidic residues" evidence="5">
    <location>
        <begin position="218"/>
        <end position="227"/>
    </location>
</feature>
<evidence type="ECO:0000256" key="6">
    <source>
        <dbReference type="SAM" id="Phobius"/>
    </source>
</evidence>
<evidence type="ECO:0000256" key="3">
    <source>
        <dbReference type="ARBA" id="ARBA00022989"/>
    </source>
</evidence>
<feature type="compositionally biased region" description="Basic and acidic residues" evidence="5">
    <location>
        <begin position="255"/>
        <end position="264"/>
    </location>
</feature>
<feature type="transmembrane region" description="Helical" evidence="6">
    <location>
        <begin position="462"/>
        <end position="483"/>
    </location>
</feature>
<feature type="transmembrane region" description="Helical" evidence="6">
    <location>
        <begin position="495"/>
        <end position="516"/>
    </location>
</feature>
<evidence type="ECO:0000256" key="4">
    <source>
        <dbReference type="ARBA" id="ARBA00023136"/>
    </source>
</evidence>
<feature type="transmembrane region" description="Helical" evidence="6">
    <location>
        <begin position="433"/>
        <end position="456"/>
    </location>
</feature>
<evidence type="ECO:0000313" key="9">
    <source>
        <dbReference type="Proteomes" id="UP001301350"/>
    </source>
</evidence>
<reference evidence="8 9" key="1">
    <citation type="submission" date="2022-07" db="EMBL/GenBank/DDBJ databases">
        <title>Genome-wide signatures of adaptation to extreme environments.</title>
        <authorList>
            <person name="Cho C.H."/>
            <person name="Yoon H.S."/>
        </authorList>
    </citation>
    <scope>NUCLEOTIDE SEQUENCE [LARGE SCALE GENOMIC DNA]</scope>
    <source>
        <strain evidence="8 9">DBV 063 E5</strain>
    </source>
</reference>
<keyword evidence="7" id="KW-0732">Signal</keyword>
<accession>A0AAV9J0K4</accession>
<feature type="signal peptide" evidence="7">
    <location>
        <begin position="1"/>
        <end position="30"/>
    </location>
</feature>
<dbReference type="EMBL" id="JANCYW010000015">
    <property type="protein sequence ID" value="KAK4538074.1"/>
    <property type="molecule type" value="Genomic_DNA"/>
</dbReference>
<name>A0AAV9J0K4_CYACA</name>
<keyword evidence="9" id="KW-1185">Reference proteome</keyword>
<dbReference type="GO" id="GO:0031464">
    <property type="term" value="C:Cul4A-RING E3 ubiquitin ligase complex"/>
    <property type="evidence" value="ECO:0007669"/>
    <property type="project" value="TreeGrafter"/>
</dbReference>
<comment type="caution">
    <text evidence="8">The sequence shown here is derived from an EMBL/GenBank/DDBJ whole genome shotgun (WGS) entry which is preliminary data.</text>
</comment>
<feature type="transmembrane region" description="Helical" evidence="6">
    <location>
        <begin position="140"/>
        <end position="163"/>
    </location>
</feature>
<dbReference type="AlphaFoldDB" id="A0AAV9J0K4"/>
<sequence>MLLGHRRHRLFFLSLLTVFILALPITPASAQSRTHYRNDTQCANIQLRCDLSTHRCVHKGLSPLTWRDGVTFALVFVIAGLSNAGGVGGGFLFVPILVLLTGFRAHVAAAVSQALVTGASGANTVYGLVHRHPSVDRPRIDYYVVTNFVPTILCGTAIGVFLNELFPDYFTMFVLAALVLYVFYVSLRRALVLFKRERRAQTAANAEPESVTVTDPEERADTDDDKEDGAHVPDSDAEPGPAATVGAEEPPPTNGDKEHNEHPPDAPAASPPSRAGFSCAPVYGFFMPSYRFPSLDELLAYERRQFPLDALLYVFLTVVFLVLLALFRGGGKAARSLVGVPLCSAAFWVLFAVQEAGLLGLGAAGGARNLHMHHLKVDLKYPFYEHDFVWTRARVLWISPIMLVLGAIGAWVGAGGSFMSTPVLIAGIGMDPLVVQSTAGFMNFITALCSAIQYLLNHELPVAYAASLGGAALAGSFTFILFLNHLVRKYHLQAILVFVMSFVMLGAFAVNVYAAVYELRPLLAAGQRFPIHNICQASGR</sequence>
<feature type="transmembrane region" description="Helical" evidence="6">
    <location>
        <begin position="395"/>
        <end position="421"/>
    </location>
</feature>
<dbReference type="Pfam" id="PF01925">
    <property type="entry name" value="TauE"/>
    <property type="match status" value="2"/>
</dbReference>
<dbReference type="GO" id="GO:0016567">
    <property type="term" value="P:protein ubiquitination"/>
    <property type="evidence" value="ECO:0007669"/>
    <property type="project" value="TreeGrafter"/>
</dbReference>
<evidence type="ECO:0000256" key="1">
    <source>
        <dbReference type="ARBA" id="ARBA00004141"/>
    </source>
</evidence>
<keyword evidence="4 6" id="KW-0472">Membrane</keyword>